<keyword evidence="3" id="KW-1185">Reference proteome</keyword>
<evidence type="ECO:0000313" key="3">
    <source>
        <dbReference type="Proteomes" id="UP001304461"/>
    </source>
</evidence>
<sequence>MAASPAPRSQTPLPKPRPLQRPLQLIEGSLSARRIERQAPWLAGLHRISSGALVGLGFSMLGLSALTLHWQNQWAYSFAKLEASKTLEHRMQESSALLEQHHLSLVRRPGLLEPTSSAKLIHLPEPRSSRPRAPLPLLAGFQLRAIPAGY</sequence>
<reference evidence="2 3" key="1">
    <citation type="submission" date="2023-12" db="EMBL/GenBank/DDBJ databases">
        <title>Baltic Sea Cyanobacteria.</title>
        <authorList>
            <person name="Delbaje E."/>
            <person name="Fewer D.P."/>
            <person name="Shishido T.K."/>
        </authorList>
    </citation>
    <scope>NUCLEOTIDE SEQUENCE [LARGE SCALE GENOMIC DNA]</scope>
    <source>
        <strain evidence="2 3">UHCC 0139</strain>
    </source>
</reference>
<accession>A0ABU5RW91</accession>
<feature type="region of interest" description="Disordered" evidence="1">
    <location>
        <begin position="1"/>
        <end position="21"/>
    </location>
</feature>
<name>A0ABU5RW91_9CYAN</name>
<dbReference type="RefSeq" id="WP_323305999.1">
    <property type="nucleotide sequence ID" value="NZ_JAYGHX010000007.1"/>
</dbReference>
<dbReference type="EMBL" id="JAYGHX010000007">
    <property type="protein sequence ID" value="MEA5392037.1"/>
    <property type="molecule type" value="Genomic_DNA"/>
</dbReference>
<evidence type="ECO:0000256" key="1">
    <source>
        <dbReference type="SAM" id="MobiDB-lite"/>
    </source>
</evidence>
<gene>
    <name evidence="2" type="ORF">VB738_12290</name>
</gene>
<evidence type="ECO:0008006" key="4">
    <source>
        <dbReference type="Google" id="ProtNLM"/>
    </source>
</evidence>
<protein>
    <recommendedName>
        <fullName evidence="4">Cell division protein FtsL</fullName>
    </recommendedName>
</protein>
<evidence type="ECO:0000313" key="2">
    <source>
        <dbReference type="EMBL" id="MEA5392037.1"/>
    </source>
</evidence>
<comment type="caution">
    <text evidence="2">The sequence shown here is derived from an EMBL/GenBank/DDBJ whole genome shotgun (WGS) entry which is preliminary data.</text>
</comment>
<proteinExistence type="predicted"/>
<dbReference type="Proteomes" id="UP001304461">
    <property type="component" value="Unassembled WGS sequence"/>
</dbReference>
<organism evidence="2 3">
    <name type="scientific">Cyanobium gracile UHCC 0139</name>
    <dbReference type="NCBI Taxonomy" id="3110308"/>
    <lineage>
        <taxon>Bacteria</taxon>
        <taxon>Bacillati</taxon>
        <taxon>Cyanobacteriota</taxon>
        <taxon>Cyanophyceae</taxon>
        <taxon>Synechococcales</taxon>
        <taxon>Prochlorococcaceae</taxon>
        <taxon>Cyanobium</taxon>
    </lineage>
</organism>